<dbReference type="OrthoDB" id="9814129at2"/>
<dbReference type="InterPro" id="IPR011990">
    <property type="entry name" value="TPR-like_helical_dom_sf"/>
</dbReference>
<accession>A0A2S5SWL6</accession>
<protein>
    <recommendedName>
        <fullName evidence="1">Peptidase C39-like domain-containing protein</fullName>
    </recommendedName>
</protein>
<gene>
    <name evidence="2" type="ORF">C1704_05810</name>
</gene>
<comment type="caution">
    <text evidence="2">The sequence shown here is derived from an EMBL/GenBank/DDBJ whole genome shotgun (WGS) entry which is preliminary data.</text>
</comment>
<dbReference type="RefSeq" id="WP_104301795.1">
    <property type="nucleotide sequence ID" value="NZ_PSNX01000004.1"/>
</dbReference>
<dbReference type="PROSITE" id="PS51318">
    <property type="entry name" value="TAT"/>
    <property type="match status" value="1"/>
</dbReference>
<dbReference type="PROSITE" id="PS51257">
    <property type="entry name" value="PROKAR_LIPOPROTEIN"/>
    <property type="match status" value="1"/>
</dbReference>
<dbReference type="Gene3D" id="1.25.40.10">
    <property type="entry name" value="Tetratricopeptide repeat domain"/>
    <property type="match status" value="1"/>
</dbReference>
<feature type="domain" description="Peptidase C39-like" evidence="1">
    <location>
        <begin position="50"/>
        <end position="156"/>
    </location>
</feature>
<dbReference type="Proteomes" id="UP000238605">
    <property type="component" value="Unassembled WGS sequence"/>
</dbReference>
<dbReference type="AlphaFoldDB" id="A0A2S5SWL6"/>
<dbReference type="InterPro" id="IPR006311">
    <property type="entry name" value="TAT_signal"/>
</dbReference>
<evidence type="ECO:0000259" key="1">
    <source>
        <dbReference type="Pfam" id="PF13529"/>
    </source>
</evidence>
<dbReference type="Pfam" id="PF13529">
    <property type="entry name" value="Peptidase_C39_2"/>
    <property type="match status" value="1"/>
</dbReference>
<evidence type="ECO:0000313" key="2">
    <source>
        <dbReference type="EMBL" id="PPE66967.1"/>
    </source>
</evidence>
<dbReference type="EMBL" id="PSNX01000004">
    <property type="protein sequence ID" value="PPE66967.1"/>
    <property type="molecule type" value="Genomic_DNA"/>
</dbReference>
<dbReference type="InterPro" id="IPR039564">
    <property type="entry name" value="Peptidase_C39-like"/>
</dbReference>
<dbReference type="SUPFAM" id="SSF48452">
    <property type="entry name" value="TPR-like"/>
    <property type="match status" value="1"/>
</dbReference>
<sequence length="316" mass="33629">MTHSLSRRTWLAGAAVMAVGLTGCASQTAALRHGAAGADLPRRIELAETPFFPRTGPDLCGPESLATVLQAQGFAVTPADLVPKVYLPGRHGSLQIEMLAAARGAGAVAVPLPPTLAALCTELAAGHPVLVLQNLGLAMAPAWHYAVAVGYDLDLSEMLLRSGDDARHRLSMRTFEHTWARSGHWSFVTLAPGRLPRTATEADMAQALVAFERQAEPAAALRAYEAARTRWPDNLTLMVGQGNSLYRVGRRAEAADAFEAAARRHASAAAWINLGMVALELGQRERARSAAQEALALGGPWTDQARALAERVESRP</sequence>
<reference evidence="2 3" key="1">
    <citation type="submission" date="2018-02" db="EMBL/GenBank/DDBJ databases">
        <title>Reclassifiation of [Polyangium] brachysporum DSM 7029 as Guopingzhaonella breviflexa gen. nov., sp. nov., a member of the family Comamonadaceae.</title>
        <authorList>
            <person name="Tang B."/>
        </authorList>
    </citation>
    <scope>NUCLEOTIDE SEQUENCE [LARGE SCALE GENOMIC DNA]</scope>
    <source>
        <strain evidence="2 3">BCRC 80649</strain>
    </source>
</reference>
<dbReference type="NCBIfam" id="NF033920">
    <property type="entry name" value="C39_PA2778_fam"/>
    <property type="match status" value="1"/>
</dbReference>
<evidence type="ECO:0000313" key="3">
    <source>
        <dbReference type="Proteomes" id="UP000238605"/>
    </source>
</evidence>
<proteinExistence type="predicted"/>
<name>A0A2S5SWL6_9BURK</name>
<keyword evidence="3" id="KW-1185">Reference proteome</keyword>
<organism evidence="2 3">
    <name type="scientific">Caldimonas caldifontis</name>
    <dbReference type="NCBI Taxonomy" id="1452508"/>
    <lineage>
        <taxon>Bacteria</taxon>
        <taxon>Pseudomonadati</taxon>
        <taxon>Pseudomonadota</taxon>
        <taxon>Betaproteobacteria</taxon>
        <taxon>Burkholderiales</taxon>
        <taxon>Sphaerotilaceae</taxon>
        <taxon>Caldimonas</taxon>
    </lineage>
</organism>
<dbReference type="Gene3D" id="3.90.70.10">
    <property type="entry name" value="Cysteine proteinases"/>
    <property type="match status" value="1"/>
</dbReference>